<evidence type="ECO:0000256" key="1">
    <source>
        <dbReference type="SAM" id="MobiDB-lite"/>
    </source>
</evidence>
<accession>A0A5C6NY10</accession>
<organism evidence="2 3">
    <name type="scientific">Takifugu flavidus</name>
    <name type="common">sansaifugu</name>
    <dbReference type="NCBI Taxonomy" id="433684"/>
    <lineage>
        <taxon>Eukaryota</taxon>
        <taxon>Metazoa</taxon>
        <taxon>Chordata</taxon>
        <taxon>Craniata</taxon>
        <taxon>Vertebrata</taxon>
        <taxon>Euteleostomi</taxon>
        <taxon>Actinopterygii</taxon>
        <taxon>Neopterygii</taxon>
        <taxon>Teleostei</taxon>
        <taxon>Neoteleostei</taxon>
        <taxon>Acanthomorphata</taxon>
        <taxon>Eupercaria</taxon>
        <taxon>Tetraodontiformes</taxon>
        <taxon>Tetradontoidea</taxon>
        <taxon>Tetraodontidae</taxon>
        <taxon>Takifugu</taxon>
    </lineage>
</organism>
<feature type="region of interest" description="Disordered" evidence="1">
    <location>
        <begin position="1"/>
        <end position="40"/>
    </location>
</feature>
<name>A0A5C6NY10_9TELE</name>
<reference evidence="2 3" key="1">
    <citation type="submission" date="2019-04" db="EMBL/GenBank/DDBJ databases">
        <title>Chromosome genome assembly for Takifugu flavidus.</title>
        <authorList>
            <person name="Xiao S."/>
        </authorList>
    </citation>
    <scope>NUCLEOTIDE SEQUENCE [LARGE SCALE GENOMIC DNA]</scope>
    <source>
        <strain evidence="2">HTHZ2018</strain>
        <tissue evidence="2">Muscle</tissue>
    </source>
</reference>
<protein>
    <submittedName>
        <fullName evidence="2">Uncharacterized protein</fullName>
    </submittedName>
</protein>
<proteinExistence type="predicted"/>
<sequence>MVTEQTGNNEATSAPLNEESPNQQSREHRYLRQHGCGRGTSSMLQCIVGSHV</sequence>
<evidence type="ECO:0000313" key="3">
    <source>
        <dbReference type="Proteomes" id="UP000324091"/>
    </source>
</evidence>
<dbReference type="AlphaFoldDB" id="A0A5C6NY10"/>
<dbReference type="EMBL" id="RHFK02000008">
    <property type="protein sequence ID" value="TWW72404.1"/>
    <property type="molecule type" value="Genomic_DNA"/>
</dbReference>
<feature type="compositionally biased region" description="Polar residues" evidence="1">
    <location>
        <begin position="1"/>
        <end position="24"/>
    </location>
</feature>
<keyword evidence="3" id="KW-1185">Reference proteome</keyword>
<comment type="caution">
    <text evidence="2">The sequence shown here is derived from an EMBL/GenBank/DDBJ whole genome shotgun (WGS) entry which is preliminary data.</text>
</comment>
<dbReference type="Proteomes" id="UP000324091">
    <property type="component" value="Chromosome 16"/>
</dbReference>
<evidence type="ECO:0000313" key="2">
    <source>
        <dbReference type="EMBL" id="TWW72404.1"/>
    </source>
</evidence>
<gene>
    <name evidence="2" type="ORF">D4764_16G0009010</name>
</gene>